<evidence type="ECO:0000313" key="11">
    <source>
        <dbReference type="Proteomes" id="UP000036987"/>
    </source>
</evidence>
<evidence type="ECO:0000313" key="10">
    <source>
        <dbReference type="EMBL" id="KMZ57471.1"/>
    </source>
</evidence>
<feature type="chain" id="PRO_5005526992" evidence="8">
    <location>
        <begin position="22"/>
        <end position="541"/>
    </location>
</feature>
<dbReference type="OrthoDB" id="1294322at2759"/>
<dbReference type="SUPFAM" id="SSF50630">
    <property type="entry name" value="Acid proteases"/>
    <property type="match status" value="1"/>
</dbReference>
<evidence type="ECO:0000256" key="3">
    <source>
        <dbReference type="ARBA" id="ARBA00022750"/>
    </source>
</evidence>
<dbReference type="PANTHER" id="PTHR47967:SF28">
    <property type="entry name" value="ASPARTYL PROTEASE FAMILY PROTEIN 2-LIKE"/>
    <property type="match status" value="1"/>
</dbReference>
<keyword evidence="3" id="KW-0064">Aspartyl protease</keyword>
<feature type="signal peptide" evidence="8">
    <location>
        <begin position="1"/>
        <end position="21"/>
    </location>
</feature>
<dbReference type="STRING" id="29655.A0A0K9NL22"/>
<reference evidence="11" key="1">
    <citation type="journal article" date="2016" name="Nature">
        <title>The genome of the seagrass Zostera marina reveals angiosperm adaptation to the sea.</title>
        <authorList>
            <person name="Olsen J.L."/>
            <person name="Rouze P."/>
            <person name="Verhelst B."/>
            <person name="Lin Y.-C."/>
            <person name="Bayer T."/>
            <person name="Collen J."/>
            <person name="Dattolo E."/>
            <person name="De Paoli E."/>
            <person name="Dittami S."/>
            <person name="Maumus F."/>
            <person name="Michel G."/>
            <person name="Kersting A."/>
            <person name="Lauritano C."/>
            <person name="Lohaus R."/>
            <person name="Toepel M."/>
            <person name="Tonon T."/>
            <person name="Vanneste K."/>
            <person name="Amirebrahimi M."/>
            <person name="Brakel J."/>
            <person name="Bostroem C."/>
            <person name="Chovatia M."/>
            <person name="Grimwood J."/>
            <person name="Jenkins J.W."/>
            <person name="Jueterbock A."/>
            <person name="Mraz A."/>
            <person name="Stam W.T."/>
            <person name="Tice H."/>
            <person name="Bornberg-Bauer E."/>
            <person name="Green P.J."/>
            <person name="Pearson G.A."/>
            <person name="Procaccini G."/>
            <person name="Duarte C.M."/>
            <person name="Schmutz J."/>
            <person name="Reusch T.B.H."/>
            <person name="Van de Peer Y."/>
        </authorList>
    </citation>
    <scope>NUCLEOTIDE SEQUENCE [LARGE SCALE GENOMIC DNA]</scope>
    <source>
        <strain evidence="11">cv. Finnish</strain>
    </source>
</reference>
<dbReference type="InterPro" id="IPR032861">
    <property type="entry name" value="TAXi_N"/>
</dbReference>
<feature type="active site" evidence="6">
    <location>
        <position position="414"/>
    </location>
</feature>
<evidence type="ECO:0000259" key="9">
    <source>
        <dbReference type="PROSITE" id="PS51767"/>
    </source>
</evidence>
<dbReference type="Proteomes" id="UP000036987">
    <property type="component" value="Unassembled WGS sequence"/>
</dbReference>
<accession>A0A0K9NL22</accession>
<keyword evidence="4" id="KW-0378">Hydrolase</keyword>
<dbReference type="Gene3D" id="2.40.70.10">
    <property type="entry name" value="Acid Proteases"/>
    <property type="match status" value="2"/>
</dbReference>
<dbReference type="InterPro" id="IPR032799">
    <property type="entry name" value="TAXi_C"/>
</dbReference>
<dbReference type="EMBL" id="LFYR01002060">
    <property type="protein sequence ID" value="KMZ57471.1"/>
    <property type="molecule type" value="Genomic_DNA"/>
</dbReference>
<dbReference type="InterPro" id="IPR051708">
    <property type="entry name" value="Plant_Aspart_Prot_A1"/>
</dbReference>
<dbReference type="Pfam" id="PF14541">
    <property type="entry name" value="TAXi_C"/>
    <property type="match status" value="1"/>
</dbReference>
<evidence type="ECO:0000256" key="1">
    <source>
        <dbReference type="ARBA" id="ARBA00007447"/>
    </source>
</evidence>
<evidence type="ECO:0000256" key="4">
    <source>
        <dbReference type="ARBA" id="ARBA00022801"/>
    </source>
</evidence>
<keyword evidence="5" id="KW-0325">Glycoprotein</keyword>
<dbReference type="GO" id="GO:0004190">
    <property type="term" value="F:aspartic-type endopeptidase activity"/>
    <property type="evidence" value="ECO:0007669"/>
    <property type="project" value="UniProtKB-KW"/>
</dbReference>
<comment type="similarity">
    <text evidence="1">Belongs to the peptidase A1 family.</text>
</comment>
<comment type="caution">
    <text evidence="10">The sequence shown here is derived from an EMBL/GenBank/DDBJ whole genome shotgun (WGS) entry which is preliminary data.</text>
</comment>
<dbReference type="InterPro" id="IPR034161">
    <property type="entry name" value="Pepsin-like_plant"/>
</dbReference>
<dbReference type="OMA" id="EPAYQII"/>
<dbReference type="InterPro" id="IPR001461">
    <property type="entry name" value="Aspartic_peptidase_A1"/>
</dbReference>
<gene>
    <name evidence="10" type="ORF">ZOSMA_85G00310</name>
</gene>
<dbReference type="PRINTS" id="PR00792">
    <property type="entry name" value="PEPSIN"/>
</dbReference>
<dbReference type="FunFam" id="2.40.70.10:FF:000034">
    <property type="entry name" value="Aspartyl protease family protein"/>
    <property type="match status" value="1"/>
</dbReference>
<keyword evidence="8" id="KW-0732">Signal</keyword>
<dbReference type="GO" id="GO:0006508">
    <property type="term" value="P:proteolysis"/>
    <property type="evidence" value="ECO:0007669"/>
    <property type="project" value="UniProtKB-KW"/>
</dbReference>
<keyword evidence="11" id="KW-1185">Reference proteome</keyword>
<proteinExistence type="inferred from homology"/>
<feature type="domain" description="Peptidase A1" evidence="9">
    <location>
        <begin position="172"/>
        <end position="534"/>
    </location>
</feature>
<feature type="region of interest" description="Disordered" evidence="7">
    <location>
        <begin position="52"/>
        <end position="95"/>
    </location>
</feature>
<evidence type="ECO:0000256" key="2">
    <source>
        <dbReference type="ARBA" id="ARBA00022670"/>
    </source>
</evidence>
<organism evidence="10 11">
    <name type="scientific">Zostera marina</name>
    <name type="common">Eelgrass</name>
    <dbReference type="NCBI Taxonomy" id="29655"/>
    <lineage>
        <taxon>Eukaryota</taxon>
        <taxon>Viridiplantae</taxon>
        <taxon>Streptophyta</taxon>
        <taxon>Embryophyta</taxon>
        <taxon>Tracheophyta</taxon>
        <taxon>Spermatophyta</taxon>
        <taxon>Magnoliopsida</taxon>
        <taxon>Liliopsida</taxon>
        <taxon>Zosteraceae</taxon>
        <taxon>Zostera</taxon>
    </lineage>
</organism>
<dbReference type="InterPro" id="IPR021109">
    <property type="entry name" value="Peptidase_aspartic_dom_sf"/>
</dbReference>
<evidence type="ECO:0000256" key="8">
    <source>
        <dbReference type="SAM" id="SignalP"/>
    </source>
</evidence>
<dbReference type="InterPro" id="IPR033121">
    <property type="entry name" value="PEPTIDASE_A1"/>
</dbReference>
<feature type="compositionally biased region" description="Low complexity" evidence="7">
    <location>
        <begin position="64"/>
        <end position="74"/>
    </location>
</feature>
<name>A0A0K9NL22_ZOSMR</name>
<keyword evidence="2 10" id="KW-0645">Protease</keyword>
<dbReference type="Pfam" id="PF14543">
    <property type="entry name" value="TAXi_N"/>
    <property type="match status" value="1"/>
</dbReference>
<evidence type="ECO:0000256" key="5">
    <source>
        <dbReference type="ARBA" id="ARBA00023180"/>
    </source>
</evidence>
<protein>
    <submittedName>
        <fullName evidence="10">Eukaryotic aspartyl protease family protein</fullName>
    </submittedName>
</protein>
<evidence type="ECO:0000256" key="7">
    <source>
        <dbReference type="SAM" id="MobiDB-lite"/>
    </source>
</evidence>
<dbReference type="AlphaFoldDB" id="A0A0K9NL22"/>
<dbReference type="FunFam" id="2.40.70.10:FF:000031">
    <property type="entry name" value="Aspartyl protease AED1"/>
    <property type="match status" value="1"/>
</dbReference>
<sequence length="541" mass="60089">MMQKVVMIFISILILSHLVSAETRTTPNPRYSSLPGIPLILDHLGFNTVGTSSCDGSFAQQPEGSGSSSNSSRSSDSDSSDDESGGSHAPPLKLDLKHRSSTVTVLSSLRDVFRINTFHRRIKQKQHEDGRLRRRRLMRSLKMQEEEEEERSSEKMMMTSLESGFSQGSGEYFMDVYVGTPPRHMSLVLDTGSDLNWIQCLPCHDCFNQSQPYYDPTKSTSYTNITCADRRCSLVSSPDPHQPCQSDDQSCPYFYWYGDSSNTTGDFALETFTVNMTKGKEGKVRAVERVMFGCGHWNRGLFHGSSGLLGLGRGPLSFASQLQSLYGHSFSYCLVDRNSDGNVSSKFVLGEDKSLIANPLLNFTSFLHGGGDEVVVDTFYYIGIKEIVVDDEILPIPPEIWELTSKGDGGTIIDSGTTLSYFAESAYQTIKRSLMTKIGNKYPIVKVLDGMLEPCYNISGIDAGGVEMPEFGIVFKDGGVWNFPAENYFVTMNDQVVCLAMLETPHSNLSILGNFIQQNFHVSYDIKRSRLGFLPTECSNL</sequence>
<feature type="active site" evidence="6">
    <location>
        <position position="190"/>
    </location>
</feature>
<dbReference type="PANTHER" id="PTHR47967">
    <property type="entry name" value="OS07G0603500 PROTEIN-RELATED"/>
    <property type="match status" value="1"/>
</dbReference>
<feature type="compositionally biased region" description="Polar residues" evidence="7">
    <location>
        <begin position="52"/>
        <end position="63"/>
    </location>
</feature>
<dbReference type="PROSITE" id="PS51767">
    <property type="entry name" value="PEPTIDASE_A1"/>
    <property type="match status" value="1"/>
</dbReference>
<dbReference type="CDD" id="cd05476">
    <property type="entry name" value="pepsin_A_like_plant"/>
    <property type="match status" value="1"/>
</dbReference>
<evidence type="ECO:0000256" key="6">
    <source>
        <dbReference type="PIRSR" id="PIRSR601461-1"/>
    </source>
</evidence>